<dbReference type="RefSeq" id="YP_010051012.1">
    <property type="nucleotide sequence ID" value="NC_054436.1"/>
</dbReference>
<dbReference type="Proteomes" id="UP000262719">
    <property type="component" value="Segment"/>
</dbReference>
<accession>A0A385E0B9</accession>
<dbReference type="GeneID" id="63911748"/>
<dbReference type="KEGG" id="vg:63911748"/>
<keyword evidence="2" id="KW-1185">Reference proteome</keyword>
<evidence type="ECO:0000313" key="1">
    <source>
        <dbReference type="EMBL" id="AXQ65191.1"/>
    </source>
</evidence>
<gene>
    <name evidence="1" type="primary">72</name>
    <name evidence="1" type="ORF">SEA_SCHMIDT_72</name>
</gene>
<reference evidence="1 2" key="1">
    <citation type="submission" date="2018-07" db="EMBL/GenBank/DDBJ databases">
        <authorList>
            <person name="Roberston F.H."/>
            <person name="Ghiringhelli B.C."/>
            <person name="Garcia S."/>
            <person name="Henry S."/>
            <person name="Naegele L."/>
            <person name="Slowan-Pomeroy T."/>
            <person name="Briggs L.A."/>
            <person name="Warner M.H."/>
            <person name="Garlena R.A."/>
            <person name="Russell D.A."/>
            <person name="Pope W.H."/>
            <person name="Jacobs-Sera D."/>
            <person name="Hatfull G.F."/>
        </authorList>
    </citation>
    <scope>NUCLEOTIDE SEQUENCE [LARGE SCALE GENOMIC DNA]</scope>
</reference>
<name>A0A385E0B9_9CAUD</name>
<sequence>MTAGLTVPELAAAEGHADTGHTRVEAMQQWGSETAVLLRAETWCGCGMAFAAADKTTGDTQQQWEDDRDKVVHAAAAELGRHQARVLGLIE</sequence>
<organism evidence="1 2">
    <name type="scientific">Gordonia phage Schmidt</name>
    <dbReference type="NCBI Taxonomy" id="2301697"/>
    <lineage>
        <taxon>Viruses</taxon>
        <taxon>Duplodnaviria</taxon>
        <taxon>Heunggongvirae</taxon>
        <taxon>Uroviricota</taxon>
        <taxon>Caudoviricetes</taxon>
        <taxon>Ruthgordonvirinae</taxon>
        <taxon>Schmidtvirus</taxon>
        <taxon>Schmidtvirus schmidt</taxon>
    </lineage>
</organism>
<evidence type="ECO:0000313" key="2">
    <source>
        <dbReference type="Proteomes" id="UP000262719"/>
    </source>
</evidence>
<protein>
    <submittedName>
        <fullName evidence="1">Uncharacterized protein</fullName>
    </submittedName>
</protein>
<proteinExistence type="predicted"/>
<dbReference type="EMBL" id="MH651189">
    <property type="protein sequence ID" value="AXQ65191.1"/>
    <property type="molecule type" value="Genomic_DNA"/>
</dbReference>